<evidence type="ECO:0000313" key="1">
    <source>
        <dbReference type="EMBL" id="KYO44194.1"/>
    </source>
</evidence>
<comment type="caution">
    <text evidence="1">The sequence shown here is derived from an EMBL/GenBank/DDBJ whole genome shotgun (WGS) entry which is preliminary data.</text>
</comment>
<dbReference type="AlphaFoldDB" id="A0A151P556"/>
<reference evidence="1 2" key="1">
    <citation type="journal article" date="2012" name="Genome Biol.">
        <title>Sequencing three crocodilian genomes to illuminate the evolution of archosaurs and amniotes.</title>
        <authorList>
            <person name="St John J.A."/>
            <person name="Braun E.L."/>
            <person name="Isberg S.R."/>
            <person name="Miles L.G."/>
            <person name="Chong A.Y."/>
            <person name="Gongora J."/>
            <person name="Dalzell P."/>
            <person name="Moran C."/>
            <person name="Bed'hom B."/>
            <person name="Abzhanov A."/>
            <person name="Burgess S.C."/>
            <person name="Cooksey A.M."/>
            <person name="Castoe T.A."/>
            <person name="Crawford N.G."/>
            <person name="Densmore L.D."/>
            <person name="Drew J.C."/>
            <person name="Edwards S.V."/>
            <person name="Faircloth B.C."/>
            <person name="Fujita M.K."/>
            <person name="Greenwold M.J."/>
            <person name="Hoffmann F.G."/>
            <person name="Howard J.M."/>
            <person name="Iguchi T."/>
            <person name="Janes D.E."/>
            <person name="Khan S.Y."/>
            <person name="Kohno S."/>
            <person name="de Koning A.J."/>
            <person name="Lance S.L."/>
            <person name="McCarthy F.M."/>
            <person name="McCormack J.E."/>
            <person name="Merchant M.E."/>
            <person name="Peterson D.G."/>
            <person name="Pollock D.D."/>
            <person name="Pourmand N."/>
            <person name="Raney B.J."/>
            <person name="Roessler K.A."/>
            <person name="Sanford J.R."/>
            <person name="Sawyer R.H."/>
            <person name="Schmidt C.J."/>
            <person name="Triplett E.W."/>
            <person name="Tuberville T.D."/>
            <person name="Venegas-Anaya M."/>
            <person name="Howard J.T."/>
            <person name="Jarvis E.D."/>
            <person name="Guillette L.J.Jr."/>
            <person name="Glenn T.C."/>
            <person name="Green R.E."/>
            <person name="Ray D.A."/>
        </authorList>
    </citation>
    <scope>NUCLEOTIDE SEQUENCE [LARGE SCALE GENOMIC DNA]</scope>
    <source>
        <strain evidence="1">KSC_2009_1</strain>
    </source>
</reference>
<dbReference type="STRING" id="8496.A0A151P556"/>
<dbReference type="Proteomes" id="UP000050525">
    <property type="component" value="Unassembled WGS sequence"/>
</dbReference>
<dbReference type="EMBL" id="AKHW03000843">
    <property type="protein sequence ID" value="KYO44194.1"/>
    <property type="molecule type" value="Genomic_DNA"/>
</dbReference>
<protein>
    <submittedName>
        <fullName evidence="1">Uncharacterized protein</fullName>
    </submittedName>
</protein>
<organism evidence="1 2">
    <name type="scientific">Alligator mississippiensis</name>
    <name type="common">American alligator</name>
    <dbReference type="NCBI Taxonomy" id="8496"/>
    <lineage>
        <taxon>Eukaryota</taxon>
        <taxon>Metazoa</taxon>
        <taxon>Chordata</taxon>
        <taxon>Craniata</taxon>
        <taxon>Vertebrata</taxon>
        <taxon>Euteleostomi</taxon>
        <taxon>Archelosauria</taxon>
        <taxon>Archosauria</taxon>
        <taxon>Crocodylia</taxon>
        <taxon>Alligatoridae</taxon>
        <taxon>Alligatorinae</taxon>
        <taxon>Alligator</taxon>
    </lineage>
</organism>
<sequence>MAPGCLGALMGVGDVVSQQLVEQKGLRRHSGRRTLRMMAIGFCFVLLPLHPAALGLCTGSCLPAPSCCGAPQLAAFAVVSGWEQC</sequence>
<evidence type="ECO:0000313" key="2">
    <source>
        <dbReference type="Proteomes" id="UP000050525"/>
    </source>
</evidence>
<gene>
    <name evidence="1" type="ORF">Y1Q_0017744</name>
</gene>
<keyword evidence="2" id="KW-1185">Reference proteome</keyword>
<proteinExistence type="predicted"/>
<name>A0A151P556_ALLMI</name>
<accession>A0A151P556</accession>